<keyword evidence="4" id="KW-1185">Reference proteome</keyword>
<organism evidence="3 4">
    <name type="scientific">Cellulomonas carbonis T26</name>
    <dbReference type="NCBI Taxonomy" id="947969"/>
    <lineage>
        <taxon>Bacteria</taxon>
        <taxon>Bacillati</taxon>
        <taxon>Actinomycetota</taxon>
        <taxon>Actinomycetes</taxon>
        <taxon>Micrococcales</taxon>
        <taxon>Cellulomonadaceae</taxon>
        <taxon>Cellulomonas</taxon>
    </lineage>
</organism>
<proteinExistence type="inferred from homology"/>
<evidence type="ECO:0000313" key="4">
    <source>
        <dbReference type="Proteomes" id="UP000029839"/>
    </source>
</evidence>
<dbReference type="OrthoDB" id="9775296at2"/>
<dbReference type="RefSeq" id="WP_043603412.1">
    <property type="nucleotide sequence ID" value="NZ_AXCY01000010.1"/>
</dbReference>
<evidence type="ECO:0000256" key="2">
    <source>
        <dbReference type="ARBA" id="ARBA00023002"/>
    </source>
</evidence>
<dbReference type="GO" id="GO:0016616">
    <property type="term" value="F:oxidoreductase activity, acting on the CH-OH group of donors, NAD or NADP as acceptor"/>
    <property type="evidence" value="ECO:0007669"/>
    <property type="project" value="UniProtKB-ARBA"/>
</dbReference>
<dbReference type="Proteomes" id="UP000029839">
    <property type="component" value="Unassembled WGS sequence"/>
</dbReference>
<name>A0A0A0BVH2_9CELL</name>
<comment type="similarity">
    <text evidence="1">Belongs to the short-chain dehydrogenases/reductases (SDR) family.</text>
</comment>
<dbReference type="PANTHER" id="PTHR42901:SF1">
    <property type="entry name" value="ALCOHOL DEHYDROGENASE"/>
    <property type="match status" value="1"/>
</dbReference>
<gene>
    <name evidence="3" type="ORF">N868_03375</name>
</gene>
<dbReference type="Pfam" id="PF00106">
    <property type="entry name" value="adh_short"/>
    <property type="match status" value="1"/>
</dbReference>
<reference evidence="3 4" key="1">
    <citation type="submission" date="2013-08" db="EMBL/GenBank/DDBJ databases">
        <title>Genome sequencing of Cellulomonas carbonis T26.</title>
        <authorList>
            <person name="Chen F."/>
            <person name="Li Y."/>
            <person name="Wang G."/>
        </authorList>
    </citation>
    <scope>NUCLEOTIDE SEQUENCE [LARGE SCALE GENOMIC DNA]</scope>
    <source>
        <strain evidence="3 4">T26</strain>
    </source>
</reference>
<dbReference type="PANTHER" id="PTHR42901">
    <property type="entry name" value="ALCOHOL DEHYDROGENASE"/>
    <property type="match status" value="1"/>
</dbReference>
<dbReference type="AlphaFoldDB" id="A0A0A0BVH2"/>
<dbReference type="InterPro" id="IPR002347">
    <property type="entry name" value="SDR_fam"/>
</dbReference>
<dbReference type="SUPFAM" id="SSF51735">
    <property type="entry name" value="NAD(P)-binding Rossmann-fold domains"/>
    <property type="match status" value="1"/>
</dbReference>
<keyword evidence="2" id="KW-0560">Oxidoreductase</keyword>
<reference evidence="3 4" key="2">
    <citation type="journal article" date="2015" name="Stand. Genomic Sci.">
        <title>Draft genome sequence of Cellulomonas carbonis T26(T) and comparative analysis of six Cellulomonas genomes.</title>
        <authorList>
            <person name="Zhuang W."/>
            <person name="Zhang S."/>
            <person name="Xia X."/>
            <person name="Wang G."/>
        </authorList>
    </citation>
    <scope>NUCLEOTIDE SEQUENCE [LARGE SCALE GENOMIC DNA]</scope>
    <source>
        <strain evidence="3 4">T26</strain>
    </source>
</reference>
<evidence type="ECO:0000313" key="3">
    <source>
        <dbReference type="EMBL" id="KGM11980.1"/>
    </source>
</evidence>
<dbReference type="FunFam" id="3.40.50.720:FF:000047">
    <property type="entry name" value="NADP-dependent L-serine/L-allo-threonine dehydrogenase"/>
    <property type="match status" value="1"/>
</dbReference>
<dbReference type="Gene3D" id="3.40.50.720">
    <property type="entry name" value="NAD(P)-binding Rossmann-like Domain"/>
    <property type="match status" value="1"/>
</dbReference>
<protein>
    <submittedName>
        <fullName evidence="3">Oxidoreductase</fullName>
    </submittedName>
</protein>
<accession>A0A0A0BVH2</accession>
<dbReference type="InterPro" id="IPR036291">
    <property type="entry name" value="NAD(P)-bd_dom_sf"/>
</dbReference>
<dbReference type="PRINTS" id="PR00081">
    <property type="entry name" value="GDHRDH"/>
</dbReference>
<dbReference type="EMBL" id="AXCY01000010">
    <property type="protein sequence ID" value="KGM11980.1"/>
    <property type="molecule type" value="Genomic_DNA"/>
</dbReference>
<sequence>MRRALVTGASSGIGAATVRRLRREGWEVVASARRADRLAELAAETGAEAFPADVTCDDDVARLAAHLAATGGLDAVVNNAGAAIGQDRVEDSDVDGWRAMYELNVLGTLRVTKAVLPLLRASGEGDVVVVTSTAAHGAYEGGGGYTAAKHAERMLATTLRWEVVGEPLRVVEIAPGAVATDEFSLVRFGGDAERAAKVYEGYRPLTADDVADTIAWALSRPAHVNVDLLVVRPRAQAHNTKIARTGV</sequence>
<evidence type="ECO:0000256" key="1">
    <source>
        <dbReference type="ARBA" id="ARBA00006484"/>
    </source>
</evidence>
<comment type="caution">
    <text evidence="3">The sequence shown here is derived from an EMBL/GenBank/DDBJ whole genome shotgun (WGS) entry which is preliminary data.</text>
</comment>